<evidence type="ECO:0000313" key="1">
    <source>
        <dbReference type="EMBL" id="AXH46922.1"/>
    </source>
</evidence>
<proteinExistence type="predicted"/>
<dbReference type="GeneID" id="60321646"/>
<dbReference type="KEGG" id="vg:60321646"/>
<keyword evidence="2" id="KW-1185">Reference proteome</keyword>
<sequence length="84" mass="8879">MTNASAISRKLNAAGVYTSSCRDYDASPWGVYVHGGKYGAPVVVCAAYARHEKAARKLGDVAQVLAGAGYTVRDTRGMSLIVTR</sequence>
<dbReference type="Proteomes" id="UP000259472">
    <property type="component" value="Segment"/>
</dbReference>
<gene>
    <name evidence="1" type="primary">86</name>
    <name evidence="1" type="ORF">SEA_AMINAY_86</name>
</gene>
<organism evidence="1 2">
    <name type="scientific">Mycobacterium phage Aminay</name>
    <dbReference type="NCBI Taxonomy" id="2250291"/>
    <lineage>
        <taxon>Viruses</taxon>
        <taxon>Duplodnaviria</taxon>
        <taxon>Heunggongvirae</taxon>
        <taxon>Uroviricota</taxon>
        <taxon>Caudoviricetes</taxon>
        <taxon>Weiservirinae</taxon>
        <taxon>Aminayvirus</taxon>
        <taxon>Aminayvirus aminay</taxon>
    </lineage>
</organism>
<dbReference type="EMBL" id="MH509442">
    <property type="protein sequence ID" value="AXH46922.1"/>
    <property type="molecule type" value="Genomic_DNA"/>
</dbReference>
<reference evidence="2" key="1">
    <citation type="submission" date="2018-06" db="EMBL/GenBank/DDBJ databases">
        <authorList>
            <person name="Zhirakovskaya E."/>
        </authorList>
    </citation>
    <scope>NUCLEOTIDE SEQUENCE [LARGE SCALE GENOMIC DNA]</scope>
</reference>
<evidence type="ECO:0000313" key="2">
    <source>
        <dbReference type="Proteomes" id="UP000259472"/>
    </source>
</evidence>
<name>A0A345KV70_9CAUD</name>
<protein>
    <submittedName>
        <fullName evidence="1">Uncharacterized protein</fullName>
    </submittedName>
</protein>
<dbReference type="RefSeq" id="YP_009950236.1">
    <property type="nucleotide sequence ID" value="NC_051588.1"/>
</dbReference>
<accession>A0A345KV70</accession>